<comment type="caution">
    <text evidence="3">The sequence shown here is derived from an EMBL/GenBank/DDBJ whole genome shotgun (WGS) entry which is preliminary data.</text>
</comment>
<evidence type="ECO:0000256" key="1">
    <source>
        <dbReference type="SAM" id="Coils"/>
    </source>
</evidence>
<dbReference type="Proteomes" id="UP000623608">
    <property type="component" value="Unassembled WGS sequence"/>
</dbReference>
<proteinExistence type="predicted"/>
<reference evidence="3" key="1">
    <citation type="submission" date="2021-01" db="EMBL/GenBank/DDBJ databases">
        <title>Whole genome shotgun sequence of Actinoplanes tereljensis NBRC 105297.</title>
        <authorList>
            <person name="Komaki H."/>
            <person name="Tamura T."/>
        </authorList>
    </citation>
    <scope>NUCLEOTIDE SEQUENCE</scope>
    <source>
        <strain evidence="3">NBRC 105297</strain>
    </source>
</reference>
<name>A0A919TX25_9ACTN</name>
<dbReference type="EMBL" id="BOMY01000041">
    <property type="protein sequence ID" value="GIF23467.1"/>
    <property type="molecule type" value="Genomic_DNA"/>
</dbReference>
<sequence>MEVPLILRRDHVSAFDGPAQRSRPPSVAIVYTTADGCAEMLEGGRPLSWGEQLRNRRFRHRYEVDVSDHHHRYHLRRSAPPAQGGIYRFPAEVNVGFRVVDPIEVVRRNIENGIAVVAGYVTPLLHGVTAKFGVDEVREAEDAVNQRFRLPATVGGCIELYGCRVRLDPDPEAAGLLRREQAARLENRARTAEHQREAEEARRQNLLALIEQSGRLEQTDREREALAGRPRSLQDLIAMHLENNPGDIEGAIRMTAEVQAQQHQYDVDSENRDWERAKYLADKNLMRPDEVISVGRRFRSDGEERASQLTADGDGWDDELPKPNGKGPLGSTG</sequence>
<keyword evidence="1" id="KW-0175">Coiled coil</keyword>
<dbReference type="RefSeq" id="WP_203811369.1">
    <property type="nucleotide sequence ID" value="NZ_BOMY01000041.1"/>
</dbReference>
<accession>A0A919TX25</accession>
<evidence type="ECO:0000313" key="4">
    <source>
        <dbReference type="Proteomes" id="UP000623608"/>
    </source>
</evidence>
<protein>
    <recommendedName>
        <fullName evidence="5">PE-PGRS family protein</fullName>
    </recommendedName>
</protein>
<evidence type="ECO:0008006" key="5">
    <source>
        <dbReference type="Google" id="ProtNLM"/>
    </source>
</evidence>
<dbReference type="AlphaFoldDB" id="A0A919TX25"/>
<feature type="region of interest" description="Disordered" evidence="2">
    <location>
        <begin position="297"/>
        <end position="333"/>
    </location>
</feature>
<organism evidence="3 4">
    <name type="scientific">Paractinoplanes tereljensis</name>
    <dbReference type="NCBI Taxonomy" id="571912"/>
    <lineage>
        <taxon>Bacteria</taxon>
        <taxon>Bacillati</taxon>
        <taxon>Actinomycetota</taxon>
        <taxon>Actinomycetes</taxon>
        <taxon>Micromonosporales</taxon>
        <taxon>Micromonosporaceae</taxon>
        <taxon>Paractinoplanes</taxon>
    </lineage>
</organism>
<feature type="coiled-coil region" evidence="1">
    <location>
        <begin position="182"/>
        <end position="209"/>
    </location>
</feature>
<evidence type="ECO:0000256" key="2">
    <source>
        <dbReference type="SAM" id="MobiDB-lite"/>
    </source>
</evidence>
<keyword evidence="4" id="KW-1185">Reference proteome</keyword>
<evidence type="ECO:0000313" key="3">
    <source>
        <dbReference type="EMBL" id="GIF23467.1"/>
    </source>
</evidence>
<gene>
    <name evidence="3" type="ORF">Ate02nite_61970</name>
</gene>